<accession>A0ABR2KVF5</accession>
<evidence type="ECO:0000313" key="1">
    <source>
        <dbReference type="EMBL" id="KAK8895104.1"/>
    </source>
</evidence>
<proteinExistence type="predicted"/>
<reference evidence="1 2" key="1">
    <citation type="submission" date="2024-04" db="EMBL/GenBank/DDBJ databases">
        <title>Tritrichomonas musculus Genome.</title>
        <authorList>
            <person name="Alves-Ferreira E."/>
            <person name="Grigg M."/>
            <person name="Lorenzi H."/>
            <person name="Galac M."/>
        </authorList>
    </citation>
    <scope>NUCLEOTIDE SEQUENCE [LARGE SCALE GENOMIC DNA]</scope>
    <source>
        <strain evidence="1 2">EAF2021</strain>
    </source>
</reference>
<organism evidence="1 2">
    <name type="scientific">Tritrichomonas musculus</name>
    <dbReference type="NCBI Taxonomy" id="1915356"/>
    <lineage>
        <taxon>Eukaryota</taxon>
        <taxon>Metamonada</taxon>
        <taxon>Parabasalia</taxon>
        <taxon>Tritrichomonadida</taxon>
        <taxon>Tritrichomonadidae</taxon>
        <taxon>Tritrichomonas</taxon>
    </lineage>
</organism>
<dbReference type="Proteomes" id="UP001470230">
    <property type="component" value="Unassembled WGS sequence"/>
</dbReference>
<evidence type="ECO:0000313" key="2">
    <source>
        <dbReference type="Proteomes" id="UP001470230"/>
    </source>
</evidence>
<keyword evidence="2" id="KW-1185">Reference proteome</keyword>
<name>A0ABR2KVF5_9EUKA</name>
<dbReference type="EMBL" id="JAPFFF010000003">
    <property type="protein sequence ID" value="KAK8895104.1"/>
    <property type="molecule type" value="Genomic_DNA"/>
</dbReference>
<comment type="caution">
    <text evidence="1">The sequence shown here is derived from an EMBL/GenBank/DDBJ whole genome shotgun (WGS) entry which is preliminary data.</text>
</comment>
<sequence length="213" mass="24688">MSTSLGQMPSLADLSYLFDNEKNAIKLLQQLGVFTTEKKAHYANMEYNLSMVEVYGATSVIKDALFLMAHFFKFLSNQSLKYSNEDIFRSIIFGLFCKRKYNKGHRDLIKTIIVDHILQGTIIYTDCWRAYDGAIKELNEDLHMYLQHFTVNHWETFKNDEGICTNGIVFQSDQVDKCLAQTLTKNFCLPFGGYRITRFFGILSSELLLKSYF</sequence>
<evidence type="ECO:0008006" key="3">
    <source>
        <dbReference type="Google" id="ProtNLM"/>
    </source>
</evidence>
<protein>
    <recommendedName>
        <fullName evidence="3">ISXO2-like transposase domain-containing protein</fullName>
    </recommendedName>
</protein>
<gene>
    <name evidence="1" type="ORF">M9Y10_023546</name>
</gene>